<name>A0A9X2P8R6_9BACT</name>
<evidence type="ECO:0000259" key="1">
    <source>
        <dbReference type="Pfam" id="PF00085"/>
    </source>
</evidence>
<protein>
    <submittedName>
        <fullName evidence="2">Thioredoxin family protein</fullName>
    </submittedName>
</protein>
<dbReference type="InterPro" id="IPR013766">
    <property type="entry name" value="Thioredoxin_domain"/>
</dbReference>
<dbReference type="Proteomes" id="UP001142175">
    <property type="component" value="Unassembled WGS sequence"/>
</dbReference>
<evidence type="ECO:0000313" key="2">
    <source>
        <dbReference type="EMBL" id="MCR9016408.1"/>
    </source>
</evidence>
<proteinExistence type="predicted"/>
<keyword evidence="3" id="KW-1185">Reference proteome</keyword>
<dbReference type="Pfam" id="PF00085">
    <property type="entry name" value="Thioredoxin"/>
    <property type="match status" value="1"/>
</dbReference>
<comment type="caution">
    <text evidence="2">The sequence shown here is derived from an EMBL/GenBank/DDBJ whole genome shotgun (WGS) entry which is preliminary data.</text>
</comment>
<dbReference type="CDD" id="cd02947">
    <property type="entry name" value="TRX_family"/>
    <property type="match status" value="1"/>
</dbReference>
<accession>A0A9X2P8R6</accession>
<organism evidence="2 3">
    <name type="scientific">Aquiflexum gelatinilyticum</name>
    <dbReference type="NCBI Taxonomy" id="2961943"/>
    <lineage>
        <taxon>Bacteria</taxon>
        <taxon>Pseudomonadati</taxon>
        <taxon>Bacteroidota</taxon>
        <taxon>Cytophagia</taxon>
        <taxon>Cytophagales</taxon>
        <taxon>Cyclobacteriaceae</taxon>
        <taxon>Aquiflexum</taxon>
    </lineage>
</organism>
<dbReference type="RefSeq" id="WP_258424252.1">
    <property type="nucleotide sequence ID" value="NZ_JANSUY010000014.1"/>
</dbReference>
<evidence type="ECO:0000313" key="3">
    <source>
        <dbReference type="Proteomes" id="UP001142175"/>
    </source>
</evidence>
<sequence>MEVTEKIDLTQFEALLKSELALLVYFYQEKCGVCTGLFPKVRDMVRSEFPEMELLVLEAHQNRELAAQLRMMSVPGILVYFEGKEFFRTNGLVAMIELNTKISRYYNLMFD</sequence>
<feature type="domain" description="Thioredoxin" evidence="1">
    <location>
        <begin position="7"/>
        <end position="102"/>
    </location>
</feature>
<dbReference type="AlphaFoldDB" id="A0A9X2P8R6"/>
<dbReference type="SUPFAM" id="SSF52833">
    <property type="entry name" value="Thioredoxin-like"/>
    <property type="match status" value="1"/>
</dbReference>
<gene>
    <name evidence="2" type="ORF">NU887_15305</name>
</gene>
<reference evidence="2" key="1">
    <citation type="submission" date="2022-08" db="EMBL/GenBank/DDBJ databases">
        <authorList>
            <person name="Zhang D."/>
        </authorList>
    </citation>
    <scope>NUCLEOTIDE SEQUENCE</scope>
    <source>
        <strain evidence="2">XJ19-11</strain>
    </source>
</reference>
<dbReference type="InterPro" id="IPR036249">
    <property type="entry name" value="Thioredoxin-like_sf"/>
</dbReference>
<dbReference type="EMBL" id="JANSUY010000014">
    <property type="protein sequence ID" value="MCR9016408.1"/>
    <property type="molecule type" value="Genomic_DNA"/>
</dbReference>
<dbReference type="Gene3D" id="3.40.30.10">
    <property type="entry name" value="Glutaredoxin"/>
    <property type="match status" value="1"/>
</dbReference>